<feature type="transmembrane region" description="Helical" evidence="1">
    <location>
        <begin position="60"/>
        <end position="82"/>
    </location>
</feature>
<dbReference type="InterPro" id="IPR006028">
    <property type="entry name" value="GABAA/Glycine_rcpt"/>
</dbReference>
<dbReference type="GO" id="GO:0016020">
    <property type="term" value="C:membrane"/>
    <property type="evidence" value="ECO:0007669"/>
    <property type="project" value="InterPro"/>
</dbReference>
<feature type="transmembrane region" description="Helical" evidence="1">
    <location>
        <begin position="214"/>
        <end position="233"/>
    </location>
</feature>
<proteinExistence type="predicted"/>
<sequence>MQMDHDGISDLPQFSVTGFKVFDAINMSRESITSVLTMVLIAKDSKTDSPKVDYPTALDVYIWICYITLFVCMVEFTVVHYFTKFNTGDPEIQAIEREKIRQIIRSIPKTAVMSSRRHNELRIMTRKQNTAFSRRDGGRHSMYHRVKRLSVNSERRMLTPQRSTIEEEGHGQSMEEFQRDSVGWRLYYWMMDHHDKKADPLGLAQNSISIVDRFARIILPIAFIGVVFLYYHFYVNTPMRYF</sequence>
<name>A0A1I7XFD5_HETBA</name>
<dbReference type="GO" id="GO:0004888">
    <property type="term" value="F:transmembrane signaling receptor activity"/>
    <property type="evidence" value="ECO:0007669"/>
    <property type="project" value="InterPro"/>
</dbReference>
<protein>
    <submittedName>
        <fullName evidence="4">Neur_chan_memb domain-containing protein</fullName>
    </submittedName>
</protein>
<dbReference type="Proteomes" id="UP000095283">
    <property type="component" value="Unplaced"/>
</dbReference>
<dbReference type="SUPFAM" id="SSF90112">
    <property type="entry name" value="Neurotransmitter-gated ion-channel transmembrane pore"/>
    <property type="match status" value="1"/>
</dbReference>
<dbReference type="InterPro" id="IPR038050">
    <property type="entry name" value="Neuro_actylchol_rec"/>
</dbReference>
<keyword evidence="1" id="KW-1133">Transmembrane helix</keyword>
<feature type="domain" description="Neurotransmitter-gated ion-channel transmembrane" evidence="2">
    <location>
        <begin position="31"/>
        <end position="229"/>
    </location>
</feature>
<evidence type="ECO:0000313" key="4">
    <source>
        <dbReference type="WBParaSite" id="Hba_16182"/>
    </source>
</evidence>
<dbReference type="PRINTS" id="PR00253">
    <property type="entry name" value="GABAARECEPTR"/>
</dbReference>
<dbReference type="Pfam" id="PF02932">
    <property type="entry name" value="Neur_chan_memb"/>
    <property type="match status" value="1"/>
</dbReference>
<keyword evidence="1" id="KW-0472">Membrane</keyword>
<organism evidence="3 4">
    <name type="scientific">Heterorhabditis bacteriophora</name>
    <name type="common">Entomopathogenic nematode worm</name>
    <dbReference type="NCBI Taxonomy" id="37862"/>
    <lineage>
        <taxon>Eukaryota</taxon>
        <taxon>Metazoa</taxon>
        <taxon>Ecdysozoa</taxon>
        <taxon>Nematoda</taxon>
        <taxon>Chromadorea</taxon>
        <taxon>Rhabditida</taxon>
        <taxon>Rhabditina</taxon>
        <taxon>Rhabditomorpha</taxon>
        <taxon>Strongyloidea</taxon>
        <taxon>Heterorhabditidae</taxon>
        <taxon>Heterorhabditis</taxon>
    </lineage>
</organism>
<reference evidence="4" key="1">
    <citation type="submission" date="2016-11" db="UniProtKB">
        <authorList>
            <consortium name="WormBaseParasite"/>
        </authorList>
    </citation>
    <scope>IDENTIFICATION</scope>
</reference>
<evidence type="ECO:0000259" key="2">
    <source>
        <dbReference type="Pfam" id="PF02932"/>
    </source>
</evidence>
<keyword evidence="1" id="KW-0812">Transmembrane</keyword>
<evidence type="ECO:0000313" key="3">
    <source>
        <dbReference type="Proteomes" id="UP000095283"/>
    </source>
</evidence>
<dbReference type="AlphaFoldDB" id="A0A1I7XFD5"/>
<dbReference type="WBParaSite" id="Hba_16182">
    <property type="protein sequence ID" value="Hba_16182"/>
    <property type="gene ID" value="Hba_16182"/>
</dbReference>
<dbReference type="InterPro" id="IPR036719">
    <property type="entry name" value="Neuro-gated_channel_TM_sf"/>
</dbReference>
<dbReference type="GO" id="GO:0005230">
    <property type="term" value="F:extracellular ligand-gated monoatomic ion channel activity"/>
    <property type="evidence" value="ECO:0007669"/>
    <property type="project" value="UniProtKB-ARBA"/>
</dbReference>
<accession>A0A1I7XFD5</accession>
<dbReference type="InterPro" id="IPR006029">
    <property type="entry name" value="Neurotrans-gated_channel_TM"/>
</dbReference>
<keyword evidence="3" id="KW-1185">Reference proteome</keyword>
<evidence type="ECO:0000256" key="1">
    <source>
        <dbReference type="SAM" id="Phobius"/>
    </source>
</evidence>
<dbReference type="Gene3D" id="1.20.58.390">
    <property type="entry name" value="Neurotransmitter-gated ion-channel transmembrane domain"/>
    <property type="match status" value="1"/>
</dbReference>